<dbReference type="Proteomes" id="UP000661691">
    <property type="component" value="Unassembled WGS sequence"/>
</dbReference>
<name>A0A926RV51_9BACL</name>
<organism evidence="2 3">
    <name type="scientific">Polycladospora coralii</name>
    <dbReference type="NCBI Taxonomy" id="2771432"/>
    <lineage>
        <taxon>Bacteria</taxon>
        <taxon>Bacillati</taxon>
        <taxon>Bacillota</taxon>
        <taxon>Bacilli</taxon>
        <taxon>Bacillales</taxon>
        <taxon>Thermoactinomycetaceae</taxon>
        <taxon>Polycladospora</taxon>
    </lineage>
</organism>
<dbReference type="EMBL" id="JACXAH010000025">
    <property type="protein sequence ID" value="MBD1373412.1"/>
    <property type="molecule type" value="Genomic_DNA"/>
</dbReference>
<evidence type="ECO:0000313" key="2">
    <source>
        <dbReference type="EMBL" id="MBD1373412.1"/>
    </source>
</evidence>
<dbReference type="Pfam" id="PF13471">
    <property type="entry name" value="Transglut_core3"/>
    <property type="match status" value="1"/>
</dbReference>
<comment type="caution">
    <text evidence="2">The sequence shown here is derived from an EMBL/GenBank/DDBJ whole genome shotgun (WGS) entry which is preliminary data.</text>
</comment>
<proteinExistence type="predicted"/>
<dbReference type="InterPro" id="IPR032708">
    <property type="entry name" value="McjB_C"/>
</dbReference>
<feature type="domain" description="Microcin J25-processing protein McjB C-terminal" evidence="1">
    <location>
        <begin position="49"/>
        <end position="122"/>
    </location>
</feature>
<protein>
    <submittedName>
        <fullName evidence="2">Lasso peptide biosynthesis B2 protein</fullName>
    </submittedName>
</protein>
<reference evidence="2" key="1">
    <citation type="submission" date="2020-09" db="EMBL/GenBank/DDBJ databases">
        <title>A novel bacterium of genus Hazenella, isolated from South China Sea.</title>
        <authorList>
            <person name="Huang H."/>
            <person name="Mo K."/>
            <person name="Hu Y."/>
        </authorList>
    </citation>
    <scope>NUCLEOTIDE SEQUENCE</scope>
    <source>
        <strain evidence="2">IB182357</strain>
    </source>
</reference>
<evidence type="ECO:0000259" key="1">
    <source>
        <dbReference type="Pfam" id="PF13471"/>
    </source>
</evidence>
<dbReference type="InterPro" id="IPR053521">
    <property type="entry name" value="McjB-like"/>
</dbReference>
<sequence>MTKIFIFFQSYWYLFSYYRKLRKKGFPMVLKQIKIDSILKNKRKYIYEKKLIRSFTLACKYHFYNIECLERSLALYSLLNQYGYRVQFQVGVKQKPFLSHAWIETEIKELDESDLRNRFKVFIQINKENSK</sequence>
<keyword evidence="3" id="KW-1185">Reference proteome</keyword>
<accession>A0A926RV51</accession>
<dbReference type="NCBIfam" id="NF033537">
    <property type="entry name" value="lasso_biosyn_B2"/>
    <property type="match status" value="1"/>
</dbReference>
<evidence type="ECO:0000313" key="3">
    <source>
        <dbReference type="Proteomes" id="UP000661691"/>
    </source>
</evidence>
<gene>
    <name evidence="2" type="ORF">IC620_13740</name>
</gene>
<dbReference type="RefSeq" id="WP_191142507.1">
    <property type="nucleotide sequence ID" value="NZ_JACXAH010000025.1"/>
</dbReference>
<dbReference type="AlphaFoldDB" id="A0A926RV51"/>